<keyword evidence="3" id="KW-1185">Reference proteome</keyword>
<gene>
    <name evidence="2" type="ORF">ILUMI_27423</name>
</gene>
<evidence type="ECO:0000313" key="3">
    <source>
        <dbReference type="Proteomes" id="UP000801492"/>
    </source>
</evidence>
<protein>
    <submittedName>
        <fullName evidence="2">Uncharacterized protein</fullName>
    </submittedName>
</protein>
<feature type="transmembrane region" description="Helical" evidence="1">
    <location>
        <begin position="57"/>
        <end position="76"/>
    </location>
</feature>
<dbReference type="EMBL" id="VTPC01091296">
    <property type="protein sequence ID" value="KAF2878748.1"/>
    <property type="molecule type" value="Genomic_DNA"/>
</dbReference>
<sequence length="174" mass="19842">MLLMEVIMNNFWFPLEIGFISFLPKIADFVSDTMYKNGFSCTGVCDFLEMLKWPGTLLLASYLLSIFFLLCIIHATRVVDFRVLRRCGGSAFISDTIHRGRKFYSRLLARIMPTNCENKKIYFAPGTKGKCGSRRKVCADDDEEDDEEWINPNECNFDADDYCSCGCSSHCGSQ</sequence>
<accession>A0A8K0C674</accession>
<dbReference type="Proteomes" id="UP000801492">
    <property type="component" value="Unassembled WGS sequence"/>
</dbReference>
<comment type="caution">
    <text evidence="2">The sequence shown here is derived from an EMBL/GenBank/DDBJ whole genome shotgun (WGS) entry which is preliminary data.</text>
</comment>
<dbReference type="OrthoDB" id="6744975at2759"/>
<keyword evidence="1" id="KW-0472">Membrane</keyword>
<organism evidence="2 3">
    <name type="scientific">Ignelater luminosus</name>
    <name type="common">Cucubano</name>
    <name type="synonym">Pyrophorus luminosus</name>
    <dbReference type="NCBI Taxonomy" id="2038154"/>
    <lineage>
        <taxon>Eukaryota</taxon>
        <taxon>Metazoa</taxon>
        <taxon>Ecdysozoa</taxon>
        <taxon>Arthropoda</taxon>
        <taxon>Hexapoda</taxon>
        <taxon>Insecta</taxon>
        <taxon>Pterygota</taxon>
        <taxon>Neoptera</taxon>
        <taxon>Endopterygota</taxon>
        <taxon>Coleoptera</taxon>
        <taxon>Polyphaga</taxon>
        <taxon>Elateriformia</taxon>
        <taxon>Elateroidea</taxon>
        <taxon>Elateridae</taxon>
        <taxon>Agrypninae</taxon>
        <taxon>Pyrophorini</taxon>
        <taxon>Ignelater</taxon>
    </lineage>
</organism>
<proteinExistence type="predicted"/>
<reference evidence="2" key="1">
    <citation type="submission" date="2019-08" db="EMBL/GenBank/DDBJ databases">
        <title>The genome of the North American firefly Photinus pyralis.</title>
        <authorList>
            <consortium name="Photinus pyralis genome working group"/>
            <person name="Fallon T.R."/>
            <person name="Sander Lower S.E."/>
            <person name="Weng J.-K."/>
        </authorList>
    </citation>
    <scope>NUCLEOTIDE SEQUENCE</scope>
    <source>
        <strain evidence="2">TRF0915ILg1</strain>
        <tissue evidence="2">Whole body</tissue>
    </source>
</reference>
<evidence type="ECO:0000256" key="1">
    <source>
        <dbReference type="SAM" id="Phobius"/>
    </source>
</evidence>
<evidence type="ECO:0000313" key="2">
    <source>
        <dbReference type="EMBL" id="KAF2878748.1"/>
    </source>
</evidence>
<keyword evidence="1" id="KW-1133">Transmembrane helix</keyword>
<name>A0A8K0C674_IGNLU</name>
<keyword evidence="1" id="KW-0812">Transmembrane</keyword>
<dbReference type="AlphaFoldDB" id="A0A8K0C674"/>